<reference evidence="2" key="1">
    <citation type="submission" date="2023-04" db="EMBL/GenBank/DDBJ databases">
        <title>Black Yeasts Isolated from many extreme environments.</title>
        <authorList>
            <person name="Coleine C."/>
            <person name="Stajich J.E."/>
            <person name="Selbmann L."/>
        </authorList>
    </citation>
    <scope>NUCLEOTIDE SEQUENCE</scope>
    <source>
        <strain evidence="2">CCFEE 5312</strain>
    </source>
</reference>
<evidence type="ECO:0000313" key="2">
    <source>
        <dbReference type="EMBL" id="KAK3046221.1"/>
    </source>
</evidence>
<dbReference type="Proteomes" id="UP001271007">
    <property type="component" value="Unassembled WGS sequence"/>
</dbReference>
<dbReference type="EMBL" id="JAWDJX010000105">
    <property type="protein sequence ID" value="KAK3046221.1"/>
    <property type="molecule type" value="Genomic_DNA"/>
</dbReference>
<sequence>MADHIDHFFAQYPSFSYDRANSSPREFFRMCDQFQWKKRPDNTYPPARKEAWEKFRVAMVVEFNNRFGTDAEDVFSWKGICELLQMNPMPSGVESMRKAVINTHINLADMLDSKRRGEAISTFKTQDELVEYTIHEGRYFPKEDAYAGGLLKYLLREIHNKYEGSRGKRGRLQGKTRGRYAKGG</sequence>
<comment type="caution">
    <text evidence="2">The sequence shown here is derived from an EMBL/GenBank/DDBJ whole genome shotgun (WGS) entry which is preliminary data.</text>
</comment>
<evidence type="ECO:0000256" key="1">
    <source>
        <dbReference type="SAM" id="MobiDB-lite"/>
    </source>
</evidence>
<feature type="compositionally biased region" description="Basic residues" evidence="1">
    <location>
        <begin position="167"/>
        <end position="184"/>
    </location>
</feature>
<feature type="region of interest" description="Disordered" evidence="1">
    <location>
        <begin position="165"/>
        <end position="184"/>
    </location>
</feature>
<name>A0AAJ0D5G0_9PEZI</name>
<accession>A0AAJ0D5G0</accession>
<dbReference type="PANTHER" id="PTHR38846:SF1">
    <property type="entry name" value="C3H1-TYPE DOMAIN-CONTAINING PROTEIN"/>
    <property type="match status" value="1"/>
</dbReference>
<gene>
    <name evidence="2" type="ORF">LTR09_012269</name>
</gene>
<protein>
    <submittedName>
        <fullName evidence="2">Uncharacterized protein</fullName>
    </submittedName>
</protein>
<dbReference type="AlphaFoldDB" id="A0AAJ0D5G0"/>
<proteinExistence type="predicted"/>
<organism evidence="2 3">
    <name type="scientific">Extremus antarcticus</name>
    <dbReference type="NCBI Taxonomy" id="702011"/>
    <lineage>
        <taxon>Eukaryota</taxon>
        <taxon>Fungi</taxon>
        <taxon>Dikarya</taxon>
        <taxon>Ascomycota</taxon>
        <taxon>Pezizomycotina</taxon>
        <taxon>Dothideomycetes</taxon>
        <taxon>Dothideomycetidae</taxon>
        <taxon>Mycosphaerellales</taxon>
        <taxon>Extremaceae</taxon>
        <taxon>Extremus</taxon>
    </lineage>
</organism>
<evidence type="ECO:0000313" key="3">
    <source>
        <dbReference type="Proteomes" id="UP001271007"/>
    </source>
</evidence>
<keyword evidence="3" id="KW-1185">Reference proteome</keyword>
<dbReference type="PANTHER" id="PTHR38846">
    <property type="entry name" value="C3H1-TYPE DOMAIN-CONTAINING PROTEIN"/>
    <property type="match status" value="1"/>
</dbReference>